<evidence type="ECO:0000313" key="3">
    <source>
        <dbReference type="Proteomes" id="UP000030651"/>
    </source>
</evidence>
<feature type="compositionally biased region" description="Basic and acidic residues" evidence="1">
    <location>
        <begin position="152"/>
        <end position="163"/>
    </location>
</feature>
<dbReference type="AlphaFoldDB" id="W3XFQ5"/>
<dbReference type="OrthoDB" id="1577640at2759"/>
<feature type="region of interest" description="Disordered" evidence="1">
    <location>
        <begin position="118"/>
        <end position="143"/>
    </location>
</feature>
<reference evidence="3" key="1">
    <citation type="journal article" date="2015" name="BMC Genomics">
        <title>Genomic and transcriptomic analysis of the endophytic fungus Pestalotiopsis fici reveals its lifestyle and high potential for synthesis of natural products.</title>
        <authorList>
            <person name="Wang X."/>
            <person name="Zhang X."/>
            <person name="Liu L."/>
            <person name="Xiang M."/>
            <person name="Wang W."/>
            <person name="Sun X."/>
            <person name="Che Y."/>
            <person name="Guo L."/>
            <person name="Liu G."/>
            <person name="Guo L."/>
            <person name="Wang C."/>
            <person name="Yin W.B."/>
            <person name="Stadler M."/>
            <person name="Zhang X."/>
            <person name="Liu X."/>
        </authorList>
    </citation>
    <scope>NUCLEOTIDE SEQUENCE [LARGE SCALE GENOMIC DNA]</scope>
    <source>
        <strain evidence="3">W106-1 / CGMCC3.15140</strain>
    </source>
</reference>
<dbReference type="GeneID" id="19267877"/>
<feature type="region of interest" description="Disordered" evidence="1">
    <location>
        <begin position="183"/>
        <end position="242"/>
    </location>
</feature>
<feature type="compositionally biased region" description="Polar residues" evidence="1">
    <location>
        <begin position="46"/>
        <end position="62"/>
    </location>
</feature>
<feature type="compositionally biased region" description="Basic and acidic residues" evidence="1">
    <location>
        <begin position="183"/>
        <end position="222"/>
    </location>
</feature>
<feature type="compositionally biased region" description="Polar residues" evidence="1">
    <location>
        <begin position="1"/>
        <end position="10"/>
    </location>
</feature>
<feature type="region of interest" description="Disordered" evidence="1">
    <location>
        <begin position="152"/>
        <end position="171"/>
    </location>
</feature>
<organism evidence="2 3">
    <name type="scientific">Pestalotiopsis fici (strain W106-1 / CGMCC3.15140)</name>
    <dbReference type="NCBI Taxonomy" id="1229662"/>
    <lineage>
        <taxon>Eukaryota</taxon>
        <taxon>Fungi</taxon>
        <taxon>Dikarya</taxon>
        <taxon>Ascomycota</taxon>
        <taxon>Pezizomycotina</taxon>
        <taxon>Sordariomycetes</taxon>
        <taxon>Xylariomycetidae</taxon>
        <taxon>Amphisphaeriales</taxon>
        <taxon>Sporocadaceae</taxon>
        <taxon>Pestalotiopsis</taxon>
    </lineage>
</organism>
<dbReference type="EMBL" id="KI912110">
    <property type="protein sequence ID" value="ETS84839.1"/>
    <property type="molecule type" value="Genomic_DNA"/>
</dbReference>
<gene>
    <name evidence="2" type="ORF">PFICI_02864</name>
</gene>
<dbReference type="RefSeq" id="XP_007829636.1">
    <property type="nucleotide sequence ID" value="XM_007831445.1"/>
</dbReference>
<sequence length="769" mass="85466">MSNYWGSNPSWHEPNEDEEAQGNNYPDYLADDTVEPHKSIDGDLGLSTSDSNTPVAETTLSRVSNSCPRYAIYGGAQDSYSAADSEGHALGYSRPLDSSAISSGSYITDLSSLKRVDTLSSDASTEPLQGSVGGLSDSGDIRREARRRVPAELEDAYNRHDPPEQVGSRYVFRQPVRADKMLENEASKSLLEEAPRKEGRKGESKKMPKETLLQHERKDQAERSPSITQTPALNPPSKAMPSPLLQMPHDVPRDVSYFCAKQAPIKQVEDLFESRWGKSGLQLLDTVLDGMANGKVAKRLDYTSSGMLAISIDFRSNPSEHGQATLDLLGDLPAITTTVTQLSFLAAVFRLPKKSGLALSTASLVHTSGSYKLSLHPLIRAVDVHTEETPCWFNLFPVGMIVPGFPVSPRPEGIGLEIPFSLMTVLAQVSFKMDYKNGHIFVGHSSILFPSKRLQDGVQWDYVRTENPEATIQTLDSCIDRVTTTDMEFLSKLRTFIGHYAHATVYLGTEELLQNNVQPCGLGTSSSPIELARELSMTPGVQVLGIASFTAGTKWVLPKSLEVSLRDNRDYYDRLQNSKRRGVVLDDNETFTGWLVFEIRVVLHLVLSYLRLSDKKERMRDNNATLNYASPSRDEGSNAFRHIQTCGGHVLYYDESRRPKTFSSVVDDFLKDIETIRNAARLRQAQSGFAISRPNLRSWDFGDLVLRKVDVVQRELKERRSCWWSICDESSVLVLFGRDFGQVIRPMPGSISADWQSIPKAVPACKNGC</sequence>
<dbReference type="Proteomes" id="UP000030651">
    <property type="component" value="Unassembled WGS sequence"/>
</dbReference>
<feature type="compositionally biased region" description="Polar residues" evidence="1">
    <location>
        <begin position="118"/>
        <end position="128"/>
    </location>
</feature>
<dbReference type="InParanoid" id="W3XFQ5"/>
<proteinExistence type="predicted"/>
<feature type="compositionally biased region" description="Polar residues" evidence="1">
    <location>
        <begin position="223"/>
        <end position="232"/>
    </location>
</feature>
<dbReference type="HOGENOM" id="CLU_363327_0_0_1"/>
<name>W3XFQ5_PESFW</name>
<evidence type="ECO:0000313" key="2">
    <source>
        <dbReference type="EMBL" id="ETS84839.1"/>
    </source>
</evidence>
<accession>W3XFQ5</accession>
<dbReference type="KEGG" id="pfy:PFICI_02864"/>
<protein>
    <submittedName>
        <fullName evidence="2">Uncharacterized protein</fullName>
    </submittedName>
</protein>
<keyword evidence="3" id="KW-1185">Reference proteome</keyword>
<evidence type="ECO:0000256" key="1">
    <source>
        <dbReference type="SAM" id="MobiDB-lite"/>
    </source>
</evidence>
<feature type="region of interest" description="Disordered" evidence="1">
    <location>
        <begin position="1"/>
        <end position="62"/>
    </location>
</feature>